<dbReference type="PROSITE" id="PS50238">
    <property type="entry name" value="RHOGAP"/>
    <property type="match status" value="1"/>
</dbReference>
<gene>
    <name evidence="3" type="ORF">ACOC_LOCUS9763</name>
</gene>
<evidence type="ECO:0000313" key="5">
    <source>
        <dbReference type="WBParaSite" id="ACOC_0000976201-mRNA-1"/>
    </source>
</evidence>
<dbReference type="WBParaSite" id="ACOC_0000976201-mRNA-1">
    <property type="protein sequence ID" value="ACOC_0000976201-mRNA-1"/>
    <property type="gene ID" value="ACOC_0000976201"/>
</dbReference>
<dbReference type="GO" id="GO:0007165">
    <property type="term" value="P:signal transduction"/>
    <property type="evidence" value="ECO:0007669"/>
    <property type="project" value="InterPro"/>
</dbReference>
<dbReference type="OrthoDB" id="9994905at2759"/>
<keyword evidence="4" id="KW-1185">Reference proteome</keyword>
<dbReference type="Pfam" id="PF00620">
    <property type="entry name" value="RhoGAP"/>
    <property type="match status" value="1"/>
</dbReference>
<dbReference type="InterPro" id="IPR008936">
    <property type="entry name" value="Rho_GTPase_activation_prot"/>
</dbReference>
<dbReference type="SUPFAM" id="SSF48350">
    <property type="entry name" value="GTPase activation domain, GAP"/>
    <property type="match status" value="1"/>
</dbReference>
<dbReference type="SMART" id="SM00324">
    <property type="entry name" value="RhoGAP"/>
    <property type="match status" value="1"/>
</dbReference>
<dbReference type="OMA" id="FITYYDW"/>
<dbReference type="PANTHER" id="PTHR23175:SF23">
    <property type="entry name" value="PDZ DOMAIN-CONTAINING PROTEIN"/>
    <property type="match status" value="1"/>
</dbReference>
<dbReference type="Proteomes" id="UP000267027">
    <property type="component" value="Unassembled WGS sequence"/>
</dbReference>
<protein>
    <submittedName>
        <fullName evidence="5">Rho-GAP domain-containing protein</fullName>
    </submittedName>
</protein>
<reference evidence="5" key="1">
    <citation type="submission" date="2016-04" db="UniProtKB">
        <authorList>
            <consortium name="WormBaseParasite"/>
        </authorList>
    </citation>
    <scope>IDENTIFICATION</scope>
</reference>
<reference evidence="3 4" key="2">
    <citation type="submission" date="2018-11" db="EMBL/GenBank/DDBJ databases">
        <authorList>
            <consortium name="Pathogen Informatics"/>
        </authorList>
    </citation>
    <scope>NUCLEOTIDE SEQUENCE [LARGE SCALE GENOMIC DNA]</scope>
    <source>
        <strain evidence="3 4">Costa Rica</strain>
    </source>
</reference>
<name>A0A158PK91_ANGCS</name>
<accession>A0A158PK91</accession>
<dbReference type="STRING" id="334426.A0A158PK91"/>
<organism evidence="5">
    <name type="scientific">Angiostrongylus costaricensis</name>
    <name type="common">Nematode worm</name>
    <dbReference type="NCBI Taxonomy" id="334426"/>
    <lineage>
        <taxon>Eukaryota</taxon>
        <taxon>Metazoa</taxon>
        <taxon>Ecdysozoa</taxon>
        <taxon>Nematoda</taxon>
        <taxon>Chromadorea</taxon>
        <taxon>Rhabditida</taxon>
        <taxon>Rhabditina</taxon>
        <taxon>Rhabditomorpha</taxon>
        <taxon>Strongyloidea</taxon>
        <taxon>Metastrongylidae</taxon>
        <taxon>Angiostrongylus</taxon>
    </lineage>
</organism>
<feature type="region of interest" description="Disordered" evidence="1">
    <location>
        <begin position="359"/>
        <end position="392"/>
    </location>
</feature>
<feature type="region of interest" description="Disordered" evidence="1">
    <location>
        <begin position="428"/>
        <end position="470"/>
    </location>
</feature>
<feature type="compositionally biased region" description="Low complexity" evidence="1">
    <location>
        <begin position="67"/>
        <end position="80"/>
    </location>
</feature>
<dbReference type="FunFam" id="1.10.555.10:FF:000058">
    <property type="entry name" value="GTPase-activating protein pac-1"/>
    <property type="match status" value="1"/>
</dbReference>
<feature type="compositionally biased region" description="Low complexity" evidence="1">
    <location>
        <begin position="446"/>
        <end position="463"/>
    </location>
</feature>
<evidence type="ECO:0000259" key="2">
    <source>
        <dbReference type="PROSITE" id="PS50238"/>
    </source>
</evidence>
<feature type="region of interest" description="Disordered" evidence="1">
    <location>
        <begin position="41"/>
        <end position="80"/>
    </location>
</feature>
<dbReference type="InterPro" id="IPR000198">
    <property type="entry name" value="RhoGAP_dom"/>
</dbReference>
<dbReference type="Gene3D" id="1.10.555.10">
    <property type="entry name" value="Rho GTPase activation protein"/>
    <property type="match status" value="1"/>
</dbReference>
<sequence length="605" mass="66397">MYLVFRQVLFRYKAKSSQLQSPMSAKHNCAVLRSNNFAILEPSTPKSGHKWKKPKAGKQGSGGGSSSSGSTSNAAGSITGMPTPQNVLGIRLADCVTSGPEDLVPLIVRICVSVVEANGLDTVGIYRIPGNTAAVNALKETLSHCLDTMTLEKLDLSDPRWRDVNVVSSFLKMFLRKLPEPLLTDKLYPFFIDANRISNHHNRLHKIRNLLRKLPRHHYATLRYLIDHLLAITKNSKVNKMETRNLALMFGPSIVRPSDDNMATMVTHMSDQCKIIETLIHYNEWMFDDKSTAGDIVPERHPSDTSKLLSPQYGVGVPSGVSAASFNDMHNLIRKANEDQAAAMMSEGKTGKIKNILRRNSRRDKSKSKLKIESTAPAAVNPRVVSGTAQPNTRSRVETTFCGNYQERDIDAEIMSRQTVSPLAAVASTGTLEQSPSIESSLGSIPDTSRTDPGTTTTSPDTSELQARRKRQQDIYSARRIFIAGSAEAADDASAVDALANHTQHLNMANSPALERSYSVRYKSLFIFQTSSPTKDTTDALSCTSDYSTTSSAPLTAPLAVACAASYSDYSHVVDDCTIPHQKSMRTYEIRSRMISGHSSLLFIV</sequence>
<feature type="compositionally biased region" description="Basic residues" evidence="1">
    <location>
        <begin position="47"/>
        <end position="56"/>
    </location>
</feature>
<dbReference type="AlphaFoldDB" id="A0A158PK91"/>
<evidence type="ECO:0000256" key="1">
    <source>
        <dbReference type="SAM" id="MobiDB-lite"/>
    </source>
</evidence>
<feature type="compositionally biased region" description="Polar residues" evidence="1">
    <location>
        <begin position="428"/>
        <end position="443"/>
    </location>
</feature>
<dbReference type="PANTHER" id="PTHR23175">
    <property type="entry name" value="PDZ DOMAIN-CONTAINING PROTEIN"/>
    <property type="match status" value="1"/>
</dbReference>
<feature type="domain" description="Rho-GAP" evidence="2">
    <location>
        <begin position="90"/>
        <end position="287"/>
    </location>
</feature>
<dbReference type="EMBL" id="UYYA01004348">
    <property type="protein sequence ID" value="VDM61348.1"/>
    <property type="molecule type" value="Genomic_DNA"/>
</dbReference>
<evidence type="ECO:0000313" key="4">
    <source>
        <dbReference type="Proteomes" id="UP000267027"/>
    </source>
</evidence>
<proteinExistence type="predicted"/>
<evidence type="ECO:0000313" key="3">
    <source>
        <dbReference type="EMBL" id="VDM61348.1"/>
    </source>
</evidence>
<feature type="compositionally biased region" description="Basic residues" evidence="1">
    <location>
        <begin position="359"/>
        <end position="369"/>
    </location>
</feature>